<dbReference type="GO" id="GO:0005634">
    <property type="term" value="C:nucleus"/>
    <property type="evidence" value="ECO:0000318"/>
    <property type="project" value="GO_Central"/>
</dbReference>
<evidence type="ECO:0000256" key="2">
    <source>
        <dbReference type="ARBA" id="ARBA00022679"/>
    </source>
</evidence>
<dbReference type="SMART" id="SM00220">
    <property type="entry name" value="S_TKc"/>
    <property type="match status" value="1"/>
</dbReference>
<evidence type="ECO:0000313" key="17">
    <source>
        <dbReference type="Proteomes" id="UP000000600"/>
    </source>
</evidence>
<dbReference type="EMBL" id="CT868507">
    <property type="protein sequence ID" value="CAK84501.1"/>
    <property type="molecule type" value="Genomic_DNA"/>
</dbReference>
<dbReference type="InterPro" id="IPR000719">
    <property type="entry name" value="Prot_kinase_dom"/>
</dbReference>
<evidence type="ECO:0000256" key="9">
    <source>
        <dbReference type="PIRSR" id="PIRSR630616-2"/>
    </source>
</evidence>
<evidence type="ECO:0000256" key="11">
    <source>
        <dbReference type="PROSITE-ProRule" id="PRU10141"/>
    </source>
</evidence>
<organism evidence="16 17">
    <name type="scientific">Paramecium tetraurelia</name>
    <dbReference type="NCBI Taxonomy" id="5888"/>
    <lineage>
        <taxon>Eukaryota</taxon>
        <taxon>Sar</taxon>
        <taxon>Alveolata</taxon>
        <taxon>Ciliophora</taxon>
        <taxon>Intramacronucleata</taxon>
        <taxon>Oligohymenophorea</taxon>
        <taxon>Peniculida</taxon>
        <taxon>Parameciidae</taxon>
        <taxon>Paramecium</taxon>
    </lineage>
</organism>
<proteinExistence type="inferred from homology"/>
<dbReference type="Proteomes" id="UP000000600">
    <property type="component" value="Unassembled WGS sequence"/>
</dbReference>
<dbReference type="FunCoup" id="A0DN84">
    <property type="interactions" value="97"/>
</dbReference>
<keyword evidence="17" id="KW-1185">Reference proteome</keyword>
<evidence type="ECO:0000256" key="10">
    <source>
        <dbReference type="PIRSR" id="PIRSR630616-3"/>
    </source>
</evidence>
<keyword evidence="3 9" id="KW-0547">Nucleotide-binding</keyword>
<evidence type="ECO:0000313" key="16">
    <source>
        <dbReference type="EMBL" id="CAK84501.1"/>
    </source>
</evidence>
<evidence type="ECO:0000256" key="13">
    <source>
        <dbReference type="RuleBase" id="RU367134"/>
    </source>
</evidence>
<keyword evidence="2 13" id="KW-0808">Transferase</keyword>
<dbReference type="FunFam" id="3.30.200.20:FF:000042">
    <property type="entry name" value="Aurora kinase A"/>
    <property type="match status" value="1"/>
</dbReference>
<reference evidence="16 17" key="1">
    <citation type="journal article" date="2006" name="Nature">
        <title>Global trends of whole-genome duplications revealed by the ciliate Paramecium tetraurelia.</title>
        <authorList>
            <consortium name="Genoscope"/>
            <person name="Aury J.-M."/>
            <person name="Jaillon O."/>
            <person name="Duret L."/>
            <person name="Noel B."/>
            <person name="Jubin C."/>
            <person name="Porcel B.M."/>
            <person name="Segurens B."/>
            <person name="Daubin V."/>
            <person name="Anthouard V."/>
            <person name="Aiach N."/>
            <person name="Arnaiz O."/>
            <person name="Billaut A."/>
            <person name="Beisson J."/>
            <person name="Blanc I."/>
            <person name="Bouhouche K."/>
            <person name="Camara F."/>
            <person name="Duharcourt S."/>
            <person name="Guigo R."/>
            <person name="Gogendeau D."/>
            <person name="Katinka M."/>
            <person name="Keller A.-M."/>
            <person name="Kissmehl R."/>
            <person name="Klotz C."/>
            <person name="Koll F."/>
            <person name="Le Moue A."/>
            <person name="Lepere C."/>
            <person name="Malinsky S."/>
            <person name="Nowacki M."/>
            <person name="Nowak J.K."/>
            <person name="Plattner H."/>
            <person name="Poulain J."/>
            <person name="Ruiz F."/>
            <person name="Serrano V."/>
            <person name="Zagulski M."/>
            <person name="Dessen P."/>
            <person name="Betermier M."/>
            <person name="Weissenbach J."/>
            <person name="Scarpelli C."/>
            <person name="Schachter V."/>
            <person name="Sperling L."/>
            <person name="Meyer E."/>
            <person name="Cohen J."/>
            <person name="Wincker P."/>
        </authorList>
    </citation>
    <scope>NUCLEOTIDE SEQUENCE [LARGE SCALE GENOMIC DNA]</scope>
    <source>
        <strain evidence="16 17">Stock d4-2</strain>
    </source>
</reference>
<dbReference type="STRING" id="5888.A0DN84"/>
<dbReference type="GO" id="GO:0051233">
    <property type="term" value="C:spindle midzone"/>
    <property type="evidence" value="ECO:0000318"/>
    <property type="project" value="GO_Central"/>
</dbReference>
<dbReference type="InterPro" id="IPR017441">
    <property type="entry name" value="Protein_kinase_ATP_BS"/>
</dbReference>
<keyword evidence="5 9" id="KW-0067">ATP-binding</keyword>
<evidence type="ECO:0000256" key="12">
    <source>
        <dbReference type="RuleBase" id="RU000304"/>
    </source>
</evidence>
<evidence type="ECO:0000256" key="8">
    <source>
        <dbReference type="PIRSR" id="PIRSR630616-1"/>
    </source>
</evidence>
<dbReference type="HOGENOM" id="CLU_000288_63_6_1"/>
<dbReference type="SUPFAM" id="SSF56112">
    <property type="entry name" value="Protein kinase-like (PK-like)"/>
    <property type="match status" value="1"/>
</dbReference>
<dbReference type="KEGG" id="ptm:GSPATT00018706001"/>
<evidence type="ECO:0000256" key="1">
    <source>
        <dbReference type="ARBA" id="ARBA00022527"/>
    </source>
</evidence>
<dbReference type="Pfam" id="PF00069">
    <property type="entry name" value="Pkinase"/>
    <property type="match status" value="1"/>
</dbReference>
<dbReference type="InterPro" id="IPR011009">
    <property type="entry name" value="Kinase-like_dom_sf"/>
</dbReference>
<dbReference type="GO" id="GO:0032465">
    <property type="term" value="P:regulation of cytokinesis"/>
    <property type="evidence" value="ECO:0000318"/>
    <property type="project" value="GO_Central"/>
</dbReference>
<dbReference type="InParanoid" id="A0DN84"/>
<dbReference type="CDD" id="cd14007">
    <property type="entry name" value="STKc_Aurora"/>
    <property type="match status" value="1"/>
</dbReference>
<feature type="domain" description="Protein kinase" evidence="15">
    <location>
        <begin position="123"/>
        <end position="380"/>
    </location>
</feature>
<evidence type="ECO:0000256" key="3">
    <source>
        <dbReference type="ARBA" id="ARBA00022741"/>
    </source>
</evidence>
<protein>
    <recommendedName>
        <fullName evidence="13">Aurora kinase</fullName>
        <ecNumber evidence="13">2.7.11.1</ecNumber>
    </recommendedName>
</protein>
<accession>A0DN84</accession>
<evidence type="ECO:0000256" key="6">
    <source>
        <dbReference type="ARBA" id="ARBA00047899"/>
    </source>
</evidence>
<gene>
    <name evidence="16" type="ORF">GSPATT00018706001</name>
</gene>
<dbReference type="GO" id="GO:0007052">
    <property type="term" value="P:mitotic spindle organization"/>
    <property type="evidence" value="ECO:0000318"/>
    <property type="project" value="GO_Central"/>
</dbReference>
<keyword evidence="4 13" id="KW-0418">Kinase</keyword>
<evidence type="ECO:0000256" key="14">
    <source>
        <dbReference type="SAM" id="MobiDB-lite"/>
    </source>
</evidence>
<dbReference type="RefSeq" id="XP_001451898.1">
    <property type="nucleotide sequence ID" value="XM_001451861.1"/>
</dbReference>
<dbReference type="PANTHER" id="PTHR24350">
    <property type="entry name" value="SERINE/THREONINE-PROTEIN KINASE IAL-RELATED"/>
    <property type="match status" value="1"/>
</dbReference>
<feature type="cross-link" description="Glycyl lysine isopeptide (Lys-Gly) (interchain with G-Cter in SUMO2)" evidence="10">
    <location>
        <position position="248"/>
    </location>
</feature>
<dbReference type="AlphaFoldDB" id="A0DN84"/>
<evidence type="ECO:0000256" key="7">
    <source>
        <dbReference type="ARBA" id="ARBA00048679"/>
    </source>
</evidence>
<feature type="region of interest" description="Disordered" evidence="14">
    <location>
        <begin position="55"/>
        <end position="80"/>
    </location>
</feature>
<dbReference type="Gene3D" id="1.10.510.10">
    <property type="entry name" value="Transferase(Phosphotransferase) domain 1"/>
    <property type="match status" value="1"/>
</dbReference>
<evidence type="ECO:0000259" key="15">
    <source>
        <dbReference type="PROSITE" id="PS50011"/>
    </source>
</evidence>
<dbReference type="OrthoDB" id="377346at2759"/>
<dbReference type="GO" id="GO:0004674">
    <property type="term" value="F:protein serine/threonine kinase activity"/>
    <property type="evidence" value="ECO:0007669"/>
    <property type="project" value="UniProtKB-KW"/>
</dbReference>
<dbReference type="InterPro" id="IPR030616">
    <property type="entry name" value="Aur-like"/>
</dbReference>
<dbReference type="eggNOG" id="KOG0580">
    <property type="taxonomic scope" value="Eukaryota"/>
</dbReference>
<name>A0DN84_PARTE</name>
<feature type="active site" description="Proton acceptor" evidence="8">
    <location>
        <position position="246"/>
    </location>
</feature>
<comment type="catalytic activity">
    <reaction evidence="7 13">
        <text>L-seryl-[protein] + ATP = O-phospho-L-seryl-[protein] + ADP + H(+)</text>
        <dbReference type="Rhea" id="RHEA:17989"/>
        <dbReference type="Rhea" id="RHEA-COMP:9863"/>
        <dbReference type="Rhea" id="RHEA-COMP:11604"/>
        <dbReference type="ChEBI" id="CHEBI:15378"/>
        <dbReference type="ChEBI" id="CHEBI:29999"/>
        <dbReference type="ChEBI" id="CHEBI:30616"/>
        <dbReference type="ChEBI" id="CHEBI:83421"/>
        <dbReference type="ChEBI" id="CHEBI:456216"/>
        <dbReference type="EC" id="2.7.11.1"/>
    </reaction>
</comment>
<dbReference type="FunFam" id="1.10.510.10:FF:000235">
    <property type="entry name" value="Serine/threonine-protein kinase ark1"/>
    <property type="match status" value="1"/>
</dbReference>
<dbReference type="GeneID" id="5037683"/>
<dbReference type="GO" id="GO:0005876">
    <property type="term" value="C:spindle microtubule"/>
    <property type="evidence" value="ECO:0000318"/>
    <property type="project" value="GO_Central"/>
</dbReference>
<comment type="similarity">
    <text evidence="13">Belongs to the protein kinase superfamily. Ser/Thr protein kinase family. Aurora subfamily.</text>
</comment>
<evidence type="ECO:0000256" key="5">
    <source>
        <dbReference type="ARBA" id="ARBA00022840"/>
    </source>
</evidence>
<feature type="binding site" evidence="9 11">
    <location>
        <position position="152"/>
    </location>
    <ligand>
        <name>ATP</name>
        <dbReference type="ChEBI" id="CHEBI:30616"/>
    </ligand>
</feature>
<feature type="binding site" evidence="9">
    <location>
        <position position="271"/>
    </location>
    <ligand>
        <name>ATP</name>
        <dbReference type="ChEBI" id="CHEBI:30616"/>
    </ligand>
</feature>
<dbReference type="EC" id="2.7.11.1" evidence="13"/>
<dbReference type="GO" id="GO:0032133">
    <property type="term" value="C:chromosome passenger complex"/>
    <property type="evidence" value="ECO:0000318"/>
    <property type="project" value="GO_Central"/>
</dbReference>
<keyword evidence="1 12" id="KW-0723">Serine/threonine-protein kinase</keyword>
<dbReference type="OMA" id="YVDHWCL"/>
<feature type="binding site" evidence="9">
    <location>
        <position position="133"/>
    </location>
    <ligand>
        <name>ATP</name>
        <dbReference type="ChEBI" id="CHEBI:30616"/>
    </ligand>
</feature>
<dbReference type="GO" id="GO:0005524">
    <property type="term" value="F:ATP binding"/>
    <property type="evidence" value="ECO:0007669"/>
    <property type="project" value="UniProtKB-UniRule"/>
</dbReference>
<dbReference type="PROSITE" id="PS50011">
    <property type="entry name" value="PROTEIN_KINASE_DOM"/>
    <property type="match status" value="1"/>
</dbReference>
<dbReference type="InterPro" id="IPR008271">
    <property type="entry name" value="Ser/Thr_kinase_AS"/>
</dbReference>
<evidence type="ECO:0000256" key="4">
    <source>
        <dbReference type="ARBA" id="ARBA00022777"/>
    </source>
</evidence>
<dbReference type="PROSITE" id="PS00107">
    <property type="entry name" value="PROTEIN_KINASE_ATP"/>
    <property type="match status" value="1"/>
</dbReference>
<comment type="catalytic activity">
    <reaction evidence="6 13">
        <text>L-threonyl-[protein] + ATP = O-phospho-L-threonyl-[protein] + ADP + H(+)</text>
        <dbReference type="Rhea" id="RHEA:46608"/>
        <dbReference type="Rhea" id="RHEA-COMP:11060"/>
        <dbReference type="Rhea" id="RHEA-COMP:11605"/>
        <dbReference type="ChEBI" id="CHEBI:15378"/>
        <dbReference type="ChEBI" id="CHEBI:30013"/>
        <dbReference type="ChEBI" id="CHEBI:30616"/>
        <dbReference type="ChEBI" id="CHEBI:61977"/>
        <dbReference type="ChEBI" id="CHEBI:456216"/>
        <dbReference type="EC" id="2.7.11.1"/>
    </reaction>
</comment>
<feature type="binding site" evidence="9">
    <location>
        <begin position="250"/>
        <end position="251"/>
    </location>
    <ligand>
        <name>ATP</name>
        <dbReference type="ChEBI" id="CHEBI:30616"/>
    </ligand>
</feature>
<sequence>MNSLIQQHRSSSSRHRTFLNITTSQQLRVQSPLAQMENSQINQKDLIHKLVQTLRLQPTQRNKENKNRQQKARSQLNSGQKQRVLEDRLYKLETANSPTLGSQNRRLFNQTLPLAAQPRYKNFKILQFLGKGRYSNVHLAIDENTNYHVALKIMKKTQIQSMSQSIAQEIKIQYLLNHPNIVKLYTFFQNADEIVLVLEYCPNGQIHKILKGLPECCFPEKLASSYIRQILSALIYLHRNGIIHRDLKPENIFLCYVYFLSQIQNQIKIADFTYSVYSPEDQRQTQCGSLAYLSPEIIRGENYDKSTDMWSLGVLAYELCCGETPWEDLRQDEMQQMIQDGIINMPDSFSCELKDFITKLVTSDSKSRMTAKQAMTHPWIQQQEEQLTQYEFKI</sequence>
<dbReference type="PROSITE" id="PS00108">
    <property type="entry name" value="PROTEIN_KINASE_ST"/>
    <property type="match status" value="1"/>
</dbReference>